<dbReference type="EMBL" id="CP119075">
    <property type="protein sequence ID" value="WED64813.1"/>
    <property type="molecule type" value="Genomic_DNA"/>
</dbReference>
<proteinExistence type="predicted"/>
<keyword evidence="2" id="KW-1185">Reference proteome</keyword>
<organism evidence="1 2">
    <name type="scientific">Synoicihabitans lomoniglobus</name>
    <dbReference type="NCBI Taxonomy" id="2909285"/>
    <lineage>
        <taxon>Bacteria</taxon>
        <taxon>Pseudomonadati</taxon>
        <taxon>Verrucomicrobiota</taxon>
        <taxon>Opitutia</taxon>
        <taxon>Opitutales</taxon>
        <taxon>Opitutaceae</taxon>
        <taxon>Synoicihabitans</taxon>
    </lineage>
</organism>
<name>A0AAF0A083_9BACT</name>
<dbReference type="Proteomes" id="UP001218638">
    <property type="component" value="Chromosome"/>
</dbReference>
<sequence>MNQTTPPPLPRSLPPLDATCDRIVAALTRRLAQATRHLESATPVTDHDFLVPVLHPEMTESLARGSAEAQAA</sequence>
<evidence type="ECO:0000313" key="1">
    <source>
        <dbReference type="EMBL" id="WED64813.1"/>
    </source>
</evidence>
<protein>
    <submittedName>
        <fullName evidence="1">Uncharacterized protein</fullName>
    </submittedName>
</protein>
<dbReference type="AlphaFoldDB" id="A0AAF0A083"/>
<evidence type="ECO:0000313" key="2">
    <source>
        <dbReference type="Proteomes" id="UP001218638"/>
    </source>
</evidence>
<accession>A0AAF0A083</accession>
<dbReference type="RefSeq" id="WP_330931924.1">
    <property type="nucleotide sequence ID" value="NZ_CP119075.1"/>
</dbReference>
<dbReference type="KEGG" id="slom:PXH66_20910"/>
<reference evidence="1" key="1">
    <citation type="submission" date="2023-03" db="EMBL/GenBank/DDBJ databases">
        <title>Lomoglobus Profundus gen. nov., sp. nov., a novel member of the phylum Verrucomicrobia, isolated from deep-marine sediment of South China Sea.</title>
        <authorList>
            <person name="Ahmad T."/>
            <person name="Ishaq S.E."/>
            <person name="Wang F."/>
        </authorList>
    </citation>
    <scope>NUCLEOTIDE SEQUENCE</scope>
    <source>
        <strain evidence="1">LMO-M01</strain>
    </source>
</reference>
<gene>
    <name evidence="1" type="ORF">PXH66_20910</name>
</gene>